<protein>
    <submittedName>
        <fullName evidence="3">Selenocysteine insertion sequence-binding protein 2</fullName>
    </submittedName>
</protein>
<feature type="region of interest" description="Disordered" evidence="1">
    <location>
        <begin position="529"/>
        <end position="548"/>
    </location>
</feature>
<dbReference type="Proteomes" id="UP000225706">
    <property type="component" value="Unassembled WGS sequence"/>
</dbReference>
<dbReference type="PANTHER" id="PTHR13284">
    <property type="entry name" value="GH01354P"/>
    <property type="match status" value="1"/>
</dbReference>
<feature type="region of interest" description="Disordered" evidence="1">
    <location>
        <begin position="118"/>
        <end position="197"/>
    </location>
</feature>
<feature type="compositionally biased region" description="Basic residues" evidence="1">
    <location>
        <begin position="132"/>
        <end position="141"/>
    </location>
</feature>
<gene>
    <name evidence="3" type="primary">SECISBP2</name>
    <name evidence="3" type="ORF">AWC38_SpisGene16038</name>
</gene>
<feature type="compositionally biased region" description="Basic and acidic residues" evidence="1">
    <location>
        <begin position="691"/>
        <end position="723"/>
    </location>
</feature>
<dbReference type="OrthoDB" id="263617at2759"/>
<keyword evidence="4" id="KW-1185">Reference proteome</keyword>
<dbReference type="GO" id="GO:0003730">
    <property type="term" value="F:mRNA 3'-UTR binding"/>
    <property type="evidence" value="ECO:0007669"/>
    <property type="project" value="TreeGrafter"/>
</dbReference>
<proteinExistence type="predicted"/>
<evidence type="ECO:0000313" key="3">
    <source>
        <dbReference type="EMBL" id="PFX19556.1"/>
    </source>
</evidence>
<evidence type="ECO:0000256" key="1">
    <source>
        <dbReference type="SAM" id="MobiDB-lite"/>
    </source>
</evidence>
<feature type="domain" description="Ribosomal protein eL8/eL30/eS12/Gadd45" evidence="2">
    <location>
        <begin position="801"/>
        <end position="894"/>
    </location>
</feature>
<accession>A0A2B4RQW1</accession>
<dbReference type="GO" id="GO:1990904">
    <property type="term" value="C:ribonucleoprotein complex"/>
    <property type="evidence" value="ECO:0007669"/>
    <property type="project" value="TreeGrafter"/>
</dbReference>
<dbReference type="GO" id="GO:0001514">
    <property type="term" value="P:selenocysteine incorporation"/>
    <property type="evidence" value="ECO:0007669"/>
    <property type="project" value="UniProtKB-ARBA"/>
</dbReference>
<feature type="compositionally biased region" description="Polar residues" evidence="1">
    <location>
        <begin position="366"/>
        <end position="381"/>
    </location>
</feature>
<dbReference type="InterPro" id="IPR029064">
    <property type="entry name" value="Ribosomal_eL30-like_sf"/>
</dbReference>
<organism evidence="3 4">
    <name type="scientific">Stylophora pistillata</name>
    <name type="common">Smooth cauliflower coral</name>
    <dbReference type="NCBI Taxonomy" id="50429"/>
    <lineage>
        <taxon>Eukaryota</taxon>
        <taxon>Metazoa</taxon>
        <taxon>Cnidaria</taxon>
        <taxon>Anthozoa</taxon>
        <taxon>Hexacorallia</taxon>
        <taxon>Scleractinia</taxon>
        <taxon>Astrocoeniina</taxon>
        <taxon>Pocilloporidae</taxon>
        <taxon>Stylophora</taxon>
    </lineage>
</organism>
<feature type="region of interest" description="Disordered" evidence="1">
    <location>
        <begin position="281"/>
        <end position="307"/>
    </location>
</feature>
<name>A0A2B4RQW1_STYPI</name>
<comment type="caution">
    <text evidence="3">The sequence shown here is derived from an EMBL/GenBank/DDBJ whole genome shotgun (WGS) entry which is preliminary data.</text>
</comment>
<dbReference type="STRING" id="50429.A0A2B4RQW1"/>
<dbReference type="SUPFAM" id="SSF55315">
    <property type="entry name" value="L30e-like"/>
    <property type="match status" value="1"/>
</dbReference>
<dbReference type="GO" id="GO:0005739">
    <property type="term" value="C:mitochondrion"/>
    <property type="evidence" value="ECO:0007669"/>
    <property type="project" value="TreeGrafter"/>
</dbReference>
<dbReference type="GO" id="GO:0035368">
    <property type="term" value="F:selenocysteine insertion sequence binding"/>
    <property type="evidence" value="ECO:0007669"/>
    <property type="project" value="InterPro"/>
</dbReference>
<feature type="region of interest" description="Disordered" evidence="1">
    <location>
        <begin position="562"/>
        <end position="604"/>
    </location>
</feature>
<dbReference type="InterPro" id="IPR040051">
    <property type="entry name" value="SECISBP2"/>
</dbReference>
<evidence type="ECO:0000313" key="4">
    <source>
        <dbReference type="Proteomes" id="UP000225706"/>
    </source>
</evidence>
<dbReference type="Gene3D" id="3.30.1330.30">
    <property type="match status" value="1"/>
</dbReference>
<feature type="region of interest" description="Disordered" evidence="1">
    <location>
        <begin position="409"/>
        <end position="432"/>
    </location>
</feature>
<feature type="compositionally biased region" description="Polar residues" evidence="1">
    <location>
        <begin position="158"/>
        <end position="168"/>
    </location>
</feature>
<feature type="compositionally biased region" description="Basic and acidic residues" evidence="1">
    <location>
        <begin position="170"/>
        <end position="190"/>
    </location>
</feature>
<dbReference type="InterPro" id="IPR004038">
    <property type="entry name" value="Ribosomal_eL8/eL30/eS12/Gad45"/>
</dbReference>
<evidence type="ECO:0000259" key="2">
    <source>
        <dbReference type="Pfam" id="PF01248"/>
    </source>
</evidence>
<dbReference type="AlphaFoldDB" id="A0A2B4RQW1"/>
<feature type="compositionally biased region" description="Basic and acidic residues" evidence="1">
    <location>
        <begin position="283"/>
        <end position="307"/>
    </location>
</feature>
<dbReference type="GO" id="GO:0043021">
    <property type="term" value="F:ribonucleoprotein complex binding"/>
    <property type="evidence" value="ECO:0007669"/>
    <property type="project" value="TreeGrafter"/>
</dbReference>
<sequence length="931" mass="104212">MSDGKQESEKLVSSSKLSATVPAFVPRIANTGSVPSGSLVIGSTLSPLVPEFKPSNATFSPPYAVSFYQPLLTYDDHYNSQKRIEYKQKNQGDYLKSKKSTAKAVTLKKKEEIYKEETSVENGADENLTTNTKKKRRRRKQKEPNDSTQQQTKEELNSRGQTEGTQGLNVEKDKSDGTEHNHANSTHESEQFPSLQHNSSVVDFSINSTECTKSDTTNLTISYSDKVKSVAAKNVSNSGHSAVTVKSWVKDFMENNPRRKNKHLLSSDNFDGKKVSIDNLSCADKKDDQSDDQEKGPKETWSALKDKGYEKLKHGEISKLGTRTVDQSPRMATQNQRNNYVKKLTCDNDDNWRLKRNDTDAVRHPTVSSKMESFKSSNIRTTDTDSGKKRTCQEKIKVDGQKCDTRHVAHKESGSVTAKIETSKKQQNLNGMSSVLLTNESDTKQYDSNVKRNFQCNPRGTSDEKESSLFGSSNSRMEEGDFPNLSESVKIKRPFTVDRQATELKEVISFHKPPSAPLSYSAALRAVPKPKPVPVSPSQDSGQSIKEGRGVLQVSSEAIMDAVEDGENQKKKKKKKKKKKSSETGEKAQQNASSKRTEKPIQVDLGSMLKTISIPERKQSGKKHVISTGVLPSQLSTTAEAKSPVKNAWLLKREQNKVPHNMLDSTAPVIKRGKERETPARKKPSALKKIILKEREEKKKARETGGTSDTDKDNEVCEDKENRTNNPEFENTVQEEDVQSPSEEDTSGAEVSSPTDQEIAAEIHSRRFREYCFQVPDKEVDSVTTELLRELVRFQDRQFHKDPVKAKAKRRFVLGLREVSKHLKLRRVKCVIISSNVERIKSAGGLDETLSSIIMYCQENQIPVVFALKRQLLGKVLLKKVPVSICGIFNYDGAQVGEVKLSKVLHSLIMQATALPSLCRQMATRNKLLNI</sequence>
<dbReference type="PANTHER" id="PTHR13284:SF4">
    <property type="entry name" value="C2H2-TYPE DOMAIN-CONTAINING PROTEIN"/>
    <property type="match status" value="1"/>
</dbReference>
<dbReference type="Pfam" id="PF01248">
    <property type="entry name" value="Ribosomal_L7Ae"/>
    <property type="match status" value="1"/>
</dbReference>
<feature type="region of interest" description="Disordered" evidence="1">
    <location>
        <begin position="451"/>
        <end position="482"/>
    </location>
</feature>
<reference evidence="4" key="1">
    <citation type="journal article" date="2017" name="bioRxiv">
        <title>Comparative analysis of the genomes of Stylophora pistillata and Acropora digitifera provides evidence for extensive differences between species of corals.</title>
        <authorList>
            <person name="Voolstra C.R."/>
            <person name="Li Y."/>
            <person name="Liew Y.J."/>
            <person name="Baumgarten S."/>
            <person name="Zoccola D."/>
            <person name="Flot J.-F."/>
            <person name="Tambutte S."/>
            <person name="Allemand D."/>
            <person name="Aranda M."/>
        </authorList>
    </citation>
    <scope>NUCLEOTIDE SEQUENCE [LARGE SCALE GENOMIC DNA]</scope>
</reference>
<feature type="compositionally biased region" description="Polar residues" evidence="1">
    <location>
        <begin position="451"/>
        <end position="460"/>
    </location>
</feature>
<feature type="region of interest" description="Disordered" evidence="1">
    <location>
        <begin position="657"/>
        <end position="756"/>
    </location>
</feature>
<feature type="compositionally biased region" description="Basic residues" evidence="1">
    <location>
        <begin position="570"/>
        <end position="580"/>
    </location>
</feature>
<dbReference type="EMBL" id="LSMT01000355">
    <property type="protein sequence ID" value="PFX19556.1"/>
    <property type="molecule type" value="Genomic_DNA"/>
</dbReference>
<feature type="compositionally biased region" description="Acidic residues" evidence="1">
    <location>
        <begin position="733"/>
        <end position="747"/>
    </location>
</feature>
<feature type="region of interest" description="Disordered" evidence="1">
    <location>
        <begin position="362"/>
        <end position="388"/>
    </location>
</feature>
<dbReference type="FunFam" id="3.30.1330.30:FF:000004">
    <property type="entry name" value="selenocysteine insertion sequence-binding protein 2"/>
    <property type="match status" value="1"/>
</dbReference>